<dbReference type="Proteomes" id="UP000265020">
    <property type="component" value="Unassembled WGS sequence"/>
</dbReference>
<accession>A0A3Q2DNY8</accession>
<evidence type="ECO:0000256" key="1">
    <source>
        <dbReference type="SAM" id="MobiDB-lite"/>
    </source>
</evidence>
<evidence type="ECO:0000313" key="3">
    <source>
        <dbReference type="Ensembl" id="ENSCVAP00000021278.1"/>
    </source>
</evidence>
<feature type="compositionally biased region" description="Acidic residues" evidence="1">
    <location>
        <begin position="291"/>
        <end position="316"/>
    </location>
</feature>
<protein>
    <submittedName>
        <fullName evidence="3">Coiled-coil domain containing 97</fullName>
    </submittedName>
</protein>
<feature type="region of interest" description="Disordered" evidence="1">
    <location>
        <begin position="212"/>
        <end position="243"/>
    </location>
</feature>
<feature type="compositionally biased region" description="Acidic residues" evidence="1">
    <location>
        <begin position="222"/>
        <end position="231"/>
    </location>
</feature>
<dbReference type="InterPro" id="IPR040233">
    <property type="entry name" value="CCD97-like_C"/>
</dbReference>
<dbReference type="PANTHER" id="PTHR31840:SF1">
    <property type="entry name" value="COILED-COIL DOMAIN-CONTAINING PROTEIN 97"/>
    <property type="match status" value="1"/>
</dbReference>
<dbReference type="AlphaFoldDB" id="A0A3Q2DNY8"/>
<evidence type="ECO:0000259" key="2">
    <source>
        <dbReference type="Pfam" id="PF09747"/>
    </source>
</evidence>
<feature type="domain" description="CCD97-like C-terminal" evidence="2">
    <location>
        <begin position="139"/>
        <end position="295"/>
    </location>
</feature>
<feature type="compositionally biased region" description="Acidic residues" evidence="1">
    <location>
        <begin position="270"/>
        <end position="279"/>
    </location>
</feature>
<dbReference type="PANTHER" id="PTHR31840">
    <property type="entry name" value="COILED-COIL DOMAIN-CONTAINING PROTEIN 97"/>
    <property type="match status" value="1"/>
</dbReference>
<proteinExistence type="predicted"/>
<reference evidence="3" key="2">
    <citation type="submission" date="2025-09" db="UniProtKB">
        <authorList>
            <consortium name="Ensembl"/>
        </authorList>
    </citation>
    <scope>IDENTIFICATION</scope>
</reference>
<feature type="region of interest" description="Disordered" evidence="1">
    <location>
        <begin position="259"/>
        <end position="316"/>
    </location>
</feature>
<evidence type="ECO:0000313" key="4">
    <source>
        <dbReference type="Proteomes" id="UP000265020"/>
    </source>
</evidence>
<dbReference type="GeneTree" id="ENSGT00390000015495"/>
<dbReference type="Pfam" id="PF09747">
    <property type="entry name" value="CCD97-like_C"/>
    <property type="match status" value="1"/>
</dbReference>
<keyword evidence="4" id="KW-1185">Reference proteome</keyword>
<sequence length="316" mass="36678">MSTTDCDVVSATESWWRMSVEPLPAHFLRKTPSLILPKLIPKLKPSCVGAMIESVAMSGSPVKSQQIGEAELTYGERREELLHQYRSRPLVFLERYHAHLKPDHLPAFSHVSSDPRAQHYSQLVQKRAAGRTNRTRVRNHRYAALRALQKAGEYFSEEQMRMREPLLYEQYIGQFLTDEEVPGAQEGQGGGSCGLANLLLNSYQERLIQSRLQEQQEREDGAQEEDEDDEEQPKGWEPNAEEKALLREEFISQMHQRFLDGKDKDFNYSEVDDNPDYDNLDIVSRDAEDKYFDEDDEEEEEEEEMEKDDEEENMAE</sequence>
<organism evidence="3 4">
    <name type="scientific">Cyprinodon variegatus</name>
    <name type="common">Sheepshead minnow</name>
    <dbReference type="NCBI Taxonomy" id="28743"/>
    <lineage>
        <taxon>Eukaryota</taxon>
        <taxon>Metazoa</taxon>
        <taxon>Chordata</taxon>
        <taxon>Craniata</taxon>
        <taxon>Vertebrata</taxon>
        <taxon>Euteleostomi</taxon>
        <taxon>Actinopterygii</taxon>
        <taxon>Neopterygii</taxon>
        <taxon>Teleostei</taxon>
        <taxon>Neoteleostei</taxon>
        <taxon>Acanthomorphata</taxon>
        <taxon>Ovalentaria</taxon>
        <taxon>Atherinomorphae</taxon>
        <taxon>Cyprinodontiformes</taxon>
        <taxon>Cyprinodontidae</taxon>
        <taxon>Cyprinodon</taxon>
    </lineage>
</organism>
<dbReference type="Ensembl" id="ENSCVAT00000012226.1">
    <property type="protein sequence ID" value="ENSCVAP00000021278.1"/>
    <property type="gene ID" value="ENSCVAG00000003219.1"/>
</dbReference>
<name>A0A3Q2DNY8_CYPVA</name>
<reference evidence="3" key="1">
    <citation type="submission" date="2025-08" db="UniProtKB">
        <authorList>
            <consortium name="Ensembl"/>
        </authorList>
    </citation>
    <scope>IDENTIFICATION</scope>
</reference>
<dbReference type="InterPro" id="IPR018613">
    <property type="entry name" value="Ccdc97-like"/>
</dbReference>